<feature type="region of interest" description="Disordered" evidence="3">
    <location>
        <begin position="573"/>
        <end position="629"/>
    </location>
</feature>
<evidence type="ECO:0000256" key="2">
    <source>
        <dbReference type="ARBA" id="ARBA00023002"/>
    </source>
</evidence>
<dbReference type="AlphaFoldDB" id="A0A0G2ESA9"/>
<dbReference type="SUPFAM" id="SSF50129">
    <property type="entry name" value="GroES-like"/>
    <property type="match status" value="1"/>
</dbReference>
<accession>A0A0G2ESA9</accession>
<dbReference type="Proteomes" id="UP000053317">
    <property type="component" value="Unassembled WGS sequence"/>
</dbReference>
<dbReference type="PANTHER" id="PTHR45348">
    <property type="entry name" value="HYPOTHETICAL OXIDOREDUCTASE (EUROFUNG)"/>
    <property type="match status" value="1"/>
</dbReference>
<dbReference type="InterPro" id="IPR020843">
    <property type="entry name" value="ER"/>
</dbReference>
<dbReference type="PANTHER" id="PTHR45348:SF3">
    <property type="entry name" value="ENOYL REDUCTASE (ER) DOMAIN-CONTAINING PROTEIN"/>
    <property type="match status" value="1"/>
</dbReference>
<dbReference type="Gene3D" id="3.40.50.720">
    <property type="entry name" value="NAD(P)-binding Rossmann-like Domain"/>
    <property type="match status" value="1"/>
</dbReference>
<evidence type="ECO:0000256" key="3">
    <source>
        <dbReference type="SAM" id="MobiDB-lite"/>
    </source>
</evidence>
<name>A0A0G2ESA9_PHACM</name>
<sequence length="673" mass="75272">MDIHRAHGGLLVKHPQVLGDGLAGTVVEVGTGVSEFNVGDQVFGFTWHNQKEKAHQIFVTAPAHLFGKPRANNYVPKDATIPILIWGASSSVGQFALQILKYCGYTNVIATASTKHDRLRNYVSKYLFDYRASNIVDAIAKQLKGEGKVPLVLDCIGSKDGSVIPISHIVDQPQAIAAVLLPVIVRSPSVKHPKIPAIYTMDAASEADWAKDVLIKGVRTHFYKENSFFKENLQPSIIPTLLAKSVIQPNSQYLIEASNLLGRAEKALAKLRSARSLLTSLWLLTLNIMPRFARDLASPPTFDCGQQTENDIERVVAKHLRRNKPSPALTAILDDDHNSELMYQLLGHHVNLIRSRSQHLVDSQITIYDKALLNLTANGRDIHRADALGLFAEEILGVVECGNFLLRRHTSPAFGRENGSVDRSAVPELGRPISRLAMSVHQERQERNDHIDRSLEESGHEVTDVAAEKLFNMLETAKSEYEASRKLSQKERASAAVFLRDTCENAMMYLKTTDISPNLLKEIEAVCAMATADAVLLNEGRKRKFDLTERDFRSGAPSVRANQEATELIRAETHKKKKYGRVPNKSYHRSHASRRDRTEQANHPRNMVLRGAKHNDGDQGCSKSTKYSQFDGMNDRQVRAVIRHERHKHHEAHPQARRQPLYGRTVDSYTPQA</sequence>
<organism evidence="5 6">
    <name type="scientific">Phaeomoniella chlamydospora</name>
    <name type="common">Phaeoacremonium chlamydosporum</name>
    <dbReference type="NCBI Taxonomy" id="158046"/>
    <lineage>
        <taxon>Eukaryota</taxon>
        <taxon>Fungi</taxon>
        <taxon>Dikarya</taxon>
        <taxon>Ascomycota</taxon>
        <taxon>Pezizomycotina</taxon>
        <taxon>Eurotiomycetes</taxon>
        <taxon>Chaetothyriomycetidae</taxon>
        <taxon>Phaeomoniellales</taxon>
        <taxon>Phaeomoniellaceae</taxon>
        <taxon>Phaeomoniella</taxon>
    </lineage>
</organism>
<dbReference type="Pfam" id="PF08240">
    <property type="entry name" value="ADH_N"/>
    <property type="match status" value="1"/>
</dbReference>
<reference evidence="5 6" key="2">
    <citation type="submission" date="2015-05" db="EMBL/GenBank/DDBJ databases">
        <authorList>
            <person name="Morales-Cruz A."/>
            <person name="Amrine K.C."/>
            <person name="Cantu D."/>
        </authorList>
    </citation>
    <scope>NUCLEOTIDE SEQUENCE [LARGE SCALE GENOMIC DNA]</scope>
    <source>
        <strain evidence="5">UCRPC4</strain>
    </source>
</reference>
<protein>
    <submittedName>
        <fullName evidence="5">Putative alcohol dehydrogenase</fullName>
    </submittedName>
</protein>
<evidence type="ECO:0000313" key="5">
    <source>
        <dbReference type="EMBL" id="KKY25046.1"/>
    </source>
</evidence>
<dbReference type="EMBL" id="LCWF01000050">
    <property type="protein sequence ID" value="KKY25046.1"/>
    <property type="molecule type" value="Genomic_DNA"/>
</dbReference>
<dbReference type="GO" id="GO:0016651">
    <property type="term" value="F:oxidoreductase activity, acting on NAD(P)H"/>
    <property type="evidence" value="ECO:0007669"/>
    <property type="project" value="InterPro"/>
</dbReference>
<dbReference type="SUPFAM" id="SSF51735">
    <property type="entry name" value="NAD(P)-binding Rossmann-fold domains"/>
    <property type="match status" value="1"/>
</dbReference>
<evidence type="ECO:0000256" key="1">
    <source>
        <dbReference type="ARBA" id="ARBA00008072"/>
    </source>
</evidence>
<gene>
    <name evidence="5" type="ORF">UCRPC4_g02103</name>
</gene>
<dbReference type="InterPro" id="IPR013154">
    <property type="entry name" value="ADH-like_N"/>
</dbReference>
<dbReference type="Gene3D" id="3.90.180.10">
    <property type="entry name" value="Medium-chain alcohol dehydrogenases, catalytic domain"/>
    <property type="match status" value="1"/>
</dbReference>
<keyword evidence="2" id="KW-0560">Oxidoreductase</keyword>
<feature type="compositionally biased region" description="Basic and acidic residues" evidence="3">
    <location>
        <begin position="593"/>
        <end position="602"/>
    </location>
</feature>
<keyword evidence="6" id="KW-1185">Reference proteome</keyword>
<dbReference type="InterPro" id="IPR047122">
    <property type="entry name" value="Trans-enoyl_RdTase-like"/>
</dbReference>
<evidence type="ECO:0000259" key="4">
    <source>
        <dbReference type="SMART" id="SM00829"/>
    </source>
</evidence>
<reference evidence="5 6" key="1">
    <citation type="submission" date="2015-05" db="EMBL/GenBank/DDBJ databases">
        <title>Distinctive expansion of gene families associated with plant cell wall degradation and secondary metabolism in the genomes of grapevine trunk pathogens.</title>
        <authorList>
            <person name="Lawrence D.P."/>
            <person name="Travadon R."/>
            <person name="Rolshausen P.E."/>
            <person name="Baumgartner K."/>
        </authorList>
    </citation>
    <scope>NUCLEOTIDE SEQUENCE [LARGE SCALE GENOMIC DNA]</scope>
    <source>
        <strain evidence="5">UCRPC4</strain>
    </source>
</reference>
<dbReference type="InterPro" id="IPR011032">
    <property type="entry name" value="GroES-like_sf"/>
</dbReference>
<dbReference type="InterPro" id="IPR036291">
    <property type="entry name" value="NAD(P)-bd_dom_sf"/>
</dbReference>
<feature type="domain" description="Enoyl reductase (ER)" evidence="4">
    <location>
        <begin position="9"/>
        <end position="192"/>
    </location>
</feature>
<comment type="caution">
    <text evidence="5">The sequence shown here is derived from an EMBL/GenBank/DDBJ whole genome shotgun (WGS) entry which is preliminary data.</text>
</comment>
<evidence type="ECO:0000313" key="6">
    <source>
        <dbReference type="Proteomes" id="UP000053317"/>
    </source>
</evidence>
<feature type="region of interest" description="Disordered" evidence="3">
    <location>
        <begin position="645"/>
        <end position="673"/>
    </location>
</feature>
<comment type="similarity">
    <text evidence="1">Belongs to the zinc-containing alcohol dehydrogenase family.</text>
</comment>
<proteinExistence type="inferred from homology"/>
<dbReference type="SMART" id="SM00829">
    <property type="entry name" value="PKS_ER"/>
    <property type="match status" value="1"/>
</dbReference>
<dbReference type="OrthoDB" id="9992527at2759"/>
<feature type="compositionally biased region" description="Basic residues" evidence="3">
    <location>
        <begin position="573"/>
        <end position="592"/>
    </location>
</feature>